<dbReference type="EMBL" id="KI670358">
    <property type="protein sequence ID" value="ETL50527.1"/>
    <property type="molecule type" value="Genomic_DNA"/>
</dbReference>
<dbReference type="EMBL" id="KI677172">
    <property type="protein sequence ID" value="ETM03565.1"/>
    <property type="molecule type" value="Genomic_DNA"/>
</dbReference>
<reference evidence="2 4" key="3">
    <citation type="submission" date="2013-11" db="EMBL/GenBank/DDBJ databases">
        <title>The Genome Sequence of Phytophthora parasitica CJ05E6.</title>
        <authorList>
            <consortium name="The Broad Institute Genomics Platform"/>
            <person name="Russ C."/>
            <person name="Tyler B."/>
            <person name="Panabieres F."/>
            <person name="Shan W."/>
            <person name="Tripathy S."/>
            <person name="Grunwald N."/>
            <person name="Machado M."/>
            <person name="Johnson C.S."/>
            <person name="Arredondo F."/>
            <person name="Hong C."/>
            <person name="Coffey M."/>
            <person name="Young S.K."/>
            <person name="Zeng Q."/>
            <person name="Gargeya S."/>
            <person name="Fitzgerald M."/>
            <person name="Abouelleil A."/>
            <person name="Alvarado L."/>
            <person name="Chapman S.B."/>
            <person name="Gainer-Dewar J."/>
            <person name="Goldberg J."/>
            <person name="Griggs A."/>
            <person name="Gujja S."/>
            <person name="Hansen M."/>
            <person name="Howarth C."/>
            <person name="Imamovic A."/>
            <person name="Ireland A."/>
            <person name="Larimer J."/>
            <person name="McCowan C."/>
            <person name="Murphy C."/>
            <person name="Pearson M."/>
            <person name="Poon T.W."/>
            <person name="Priest M."/>
            <person name="Roberts A."/>
            <person name="Saif S."/>
            <person name="Shea T."/>
            <person name="Sykes S."/>
            <person name="Wortman J."/>
            <person name="Nusbaum C."/>
            <person name="Birren B."/>
        </authorList>
    </citation>
    <scope>NUCLEOTIDE SEQUENCE [LARGE SCALE GENOMIC DNA]</scope>
    <source>
        <strain evidence="2 4">CJ05E6</strain>
    </source>
</reference>
<reference evidence="3" key="1">
    <citation type="submission" date="2013-11" db="EMBL/GenBank/DDBJ databases">
        <title>The Genome Sequence of Phytophthora parasitica CHvinca01.</title>
        <authorList>
            <consortium name="The Broad Institute Genomics Platform"/>
            <person name="Russ C."/>
            <person name="Tyler B."/>
            <person name="Panabieres F."/>
            <person name="Shan W."/>
            <person name="Tripathy S."/>
            <person name="Grunwald N."/>
            <person name="Machado M."/>
            <person name="Johnson C.S."/>
            <person name="Arredondo F."/>
            <person name="Hong C."/>
            <person name="Coffey M."/>
            <person name="Young S.K."/>
            <person name="Zeng Q."/>
            <person name="Gargeya S."/>
            <person name="Fitzgerald M."/>
            <person name="Abouelleil A."/>
            <person name="Alvarado L."/>
            <person name="Chapman S.B."/>
            <person name="Gainer-Dewar J."/>
            <person name="Goldberg J."/>
            <person name="Griggs A."/>
            <person name="Gujja S."/>
            <person name="Hansen M."/>
            <person name="Howarth C."/>
            <person name="Imamovic A."/>
            <person name="Ireland A."/>
            <person name="Larimer J."/>
            <person name="McCowan C."/>
            <person name="Murphy C."/>
            <person name="Pearson M."/>
            <person name="Poon T.W."/>
            <person name="Priest M."/>
            <person name="Roberts A."/>
            <person name="Saif S."/>
            <person name="Shea T."/>
            <person name="Sykes S."/>
            <person name="Wortman J."/>
            <person name="Nusbaum C."/>
            <person name="Birren B."/>
        </authorList>
    </citation>
    <scope>NUCLEOTIDE SEQUENCE [LARGE SCALE GENOMIC DNA]</scope>
    <source>
        <strain evidence="3">CHvinca01</strain>
    </source>
</reference>
<evidence type="ECO:0000313" key="4">
    <source>
        <dbReference type="Proteomes" id="UP000053864"/>
    </source>
</evidence>
<reference evidence="1" key="2">
    <citation type="submission" date="2013-11" db="EMBL/GenBank/DDBJ databases">
        <title>The Genome Sequence of Phytophthora parasitica CJ02B3.</title>
        <authorList>
            <consortium name="The Broad Institute Genomics Platform"/>
            <person name="Russ C."/>
            <person name="Tyler B."/>
            <person name="Panabieres F."/>
            <person name="Shan W."/>
            <person name="Tripathy S."/>
            <person name="Grunwald N."/>
            <person name="Machado M."/>
            <person name="Johnson C.S."/>
            <person name="Arredondo F."/>
            <person name="Hong C."/>
            <person name="Coffey M."/>
            <person name="Young S.K."/>
            <person name="Zeng Q."/>
            <person name="Gargeya S."/>
            <person name="Fitzgerald M."/>
            <person name="Abouelleil A."/>
            <person name="Alvarado L."/>
            <person name="Chapman S.B."/>
            <person name="Gainer-Dewar J."/>
            <person name="Goldberg J."/>
            <person name="Griggs A."/>
            <person name="Gujja S."/>
            <person name="Hansen M."/>
            <person name="Howarth C."/>
            <person name="Imamovic A."/>
            <person name="Ireland A."/>
            <person name="Larimer J."/>
            <person name="McCowan C."/>
            <person name="Murphy C."/>
            <person name="Pearson M."/>
            <person name="Poon T.W."/>
            <person name="Priest M."/>
            <person name="Roberts A."/>
            <person name="Saif S."/>
            <person name="Shea T."/>
            <person name="Sykes S."/>
            <person name="Wortman J."/>
            <person name="Nusbaum C."/>
            <person name="Birren B."/>
        </authorList>
    </citation>
    <scope>NUCLEOTIDE SEQUENCE [LARGE SCALE GENOMIC DNA]</scope>
    <source>
        <strain evidence="1">CJ02B3</strain>
    </source>
</reference>
<dbReference type="Proteomes" id="UP000054423">
    <property type="component" value="Unassembled WGS sequence"/>
</dbReference>
<organism evidence="2 4">
    <name type="scientific">Phytophthora nicotianae</name>
    <name type="common">Potato buckeye rot agent</name>
    <name type="synonym">Phytophthora parasitica</name>
    <dbReference type="NCBI Taxonomy" id="4792"/>
    <lineage>
        <taxon>Eukaryota</taxon>
        <taxon>Sar</taxon>
        <taxon>Stramenopiles</taxon>
        <taxon>Oomycota</taxon>
        <taxon>Peronosporomycetes</taxon>
        <taxon>Peronosporales</taxon>
        <taxon>Peronosporaceae</taxon>
        <taxon>Phytophthora</taxon>
    </lineage>
</organism>
<sequence length="111" mass="12866">MMTQVPVYERETTPQISASPRKNNVDLIEICAQMRTNNARMELNCKPDAGRVVSIGERTCHCKYYFKYVERVHLYFALCVHYGSDFLAVARYSTEARGKENEALLRKFPKP</sequence>
<evidence type="ECO:0000313" key="2">
    <source>
        <dbReference type="EMBL" id="ETL50527.1"/>
    </source>
</evidence>
<dbReference type="EMBL" id="KI683892">
    <property type="protein sequence ID" value="ETK97174.1"/>
    <property type="molecule type" value="Genomic_DNA"/>
</dbReference>
<evidence type="ECO:0000313" key="3">
    <source>
        <dbReference type="EMBL" id="ETM03565.1"/>
    </source>
</evidence>
<dbReference type="Proteomes" id="UP000053864">
    <property type="component" value="Unassembled WGS sequence"/>
</dbReference>
<proteinExistence type="predicted"/>
<dbReference type="AlphaFoldDB" id="W2JXK5"/>
<protein>
    <submittedName>
        <fullName evidence="2">Uncharacterized protein</fullName>
    </submittedName>
</protein>
<dbReference type="Proteomes" id="UP000053236">
    <property type="component" value="Unassembled WGS sequence"/>
</dbReference>
<accession>W2JXK5</accession>
<gene>
    <name evidence="1" type="ORF">L915_00250</name>
    <name evidence="2" type="ORF">L916_00252</name>
    <name evidence="3" type="ORF">L917_00238</name>
</gene>
<evidence type="ECO:0000313" key="1">
    <source>
        <dbReference type="EMBL" id="ETK97174.1"/>
    </source>
</evidence>
<name>W2JXK5_PHYNI</name>